<organism evidence="7 8">
    <name type="scientific">Embleya hyalina</name>
    <dbReference type="NCBI Taxonomy" id="516124"/>
    <lineage>
        <taxon>Bacteria</taxon>
        <taxon>Bacillati</taxon>
        <taxon>Actinomycetota</taxon>
        <taxon>Actinomycetes</taxon>
        <taxon>Kitasatosporales</taxon>
        <taxon>Streptomycetaceae</taxon>
        <taxon>Embleya</taxon>
    </lineage>
</organism>
<feature type="domain" description="FtsK" evidence="6">
    <location>
        <begin position="396"/>
        <end position="575"/>
    </location>
</feature>
<dbReference type="OrthoDB" id="3315716at2"/>
<keyword evidence="8" id="KW-1185">Reference proteome</keyword>
<proteinExistence type="predicted"/>
<dbReference type="GO" id="GO:0005524">
    <property type="term" value="F:ATP binding"/>
    <property type="evidence" value="ECO:0007669"/>
    <property type="project" value="UniProtKB-UniRule"/>
</dbReference>
<evidence type="ECO:0000256" key="3">
    <source>
        <dbReference type="PROSITE-ProRule" id="PRU00289"/>
    </source>
</evidence>
<feature type="region of interest" description="Disordered" evidence="4">
    <location>
        <begin position="1"/>
        <end position="26"/>
    </location>
</feature>
<dbReference type="PANTHER" id="PTHR22683">
    <property type="entry name" value="SPORULATION PROTEIN RELATED"/>
    <property type="match status" value="1"/>
</dbReference>
<keyword evidence="7" id="KW-0131">Cell cycle</keyword>
<accession>A0A401Z400</accession>
<dbReference type="InterPro" id="IPR002543">
    <property type="entry name" value="FtsK_dom"/>
</dbReference>
<evidence type="ECO:0000313" key="8">
    <source>
        <dbReference type="Proteomes" id="UP000286931"/>
    </source>
</evidence>
<dbReference type="Gene3D" id="3.40.50.300">
    <property type="entry name" value="P-loop containing nucleotide triphosphate hydrolases"/>
    <property type="match status" value="1"/>
</dbReference>
<keyword evidence="5" id="KW-0812">Transmembrane</keyword>
<dbReference type="SUPFAM" id="SSF52540">
    <property type="entry name" value="P-loop containing nucleoside triphosphate hydrolases"/>
    <property type="match status" value="1"/>
</dbReference>
<gene>
    <name evidence="7" type="ORF">EHYA_09321</name>
</gene>
<dbReference type="PROSITE" id="PS50901">
    <property type="entry name" value="FTSK"/>
    <property type="match status" value="1"/>
</dbReference>
<keyword evidence="2 3" id="KW-0067">ATP-binding</keyword>
<keyword evidence="5" id="KW-0472">Membrane</keyword>
<feature type="binding site" evidence="3">
    <location>
        <begin position="412"/>
        <end position="419"/>
    </location>
    <ligand>
        <name>ATP</name>
        <dbReference type="ChEBI" id="CHEBI:30616"/>
    </ligand>
</feature>
<dbReference type="EMBL" id="BIFH01000050">
    <property type="protein sequence ID" value="GCE01555.1"/>
    <property type="molecule type" value="Genomic_DNA"/>
</dbReference>
<evidence type="ECO:0000313" key="7">
    <source>
        <dbReference type="EMBL" id="GCE01555.1"/>
    </source>
</evidence>
<keyword evidence="5" id="KW-1133">Transmembrane helix</keyword>
<protein>
    <submittedName>
        <fullName evidence="7">Cell division protein FtsK</fullName>
    </submittedName>
</protein>
<comment type="caution">
    <text evidence="7">The sequence shown here is derived from an EMBL/GenBank/DDBJ whole genome shotgun (WGS) entry which is preliminary data.</text>
</comment>
<evidence type="ECO:0000256" key="1">
    <source>
        <dbReference type="ARBA" id="ARBA00022741"/>
    </source>
</evidence>
<keyword evidence="7" id="KW-0132">Cell division</keyword>
<dbReference type="AlphaFoldDB" id="A0A401Z400"/>
<feature type="compositionally biased region" description="Acidic residues" evidence="4">
    <location>
        <begin position="64"/>
        <end position="100"/>
    </location>
</feature>
<dbReference type="InterPro" id="IPR027417">
    <property type="entry name" value="P-loop_NTPase"/>
</dbReference>
<dbReference type="RefSeq" id="WP_126643176.1">
    <property type="nucleotide sequence ID" value="NZ_BIFH01000050.1"/>
</dbReference>
<evidence type="ECO:0000259" key="6">
    <source>
        <dbReference type="PROSITE" id="PS50901"/>
    </source>
</evidence>
<keyword evidence="1 3" id="KW-0547">Nucleotide-binding</keyword>
<dbReference type="GO" id="GO:0003677">
    <property type="term" value="F:DNA binding"/>
    <property type="evidence" value="ECO:0007669"/>
    <property type="project" value="InterPro"/>
</dbReference>
<reference evidence="7 8" key="1">
    <citation type="submission" date="2018-12" db="EMBL/GenBank/DDBJ databases">
        <title>Draft genome sequence of Embleya hyalina NBRC 13850T.</title>
        <authorList>
            <person name="Komaki H."/>
            <person name="Hosoyama A."/>
            <person name="Kimura A."/>
            <person name="Ichikawa N."/>
            <person name="Tamura T."/>
        </authorList>
    </citation>
    <scope>NUCLEOTIDE SEQUENCE [LARGE SCALE GENOMIC DNA]</scope>
    <source>
        <strain evidence="7 8">NBRC 13850</strain>
    </source>
</reference>
<evidence type="ECO:0000256" key="4">
    <source>
        <dbReference type="SAM" id="MobiDB-lite"/>
    </source>
</evidence>
<evidence type="ECO:0000256" key="5">
    <source>
        <dbReference type="SAM" id="Phobius"/>
    </source>
</evidence>
<dbReference type="GO" id="GO:0051301">
    <property type="term" value="P:cell division"/>
    <property type="evidence" value="ECO:0007669"/>
    <property type="project" value="UniProtKB-KW"/>
</dbReference>
<dbReference type="PANTHER" id="PTHR22683:SF41">
    <property type="entry name" value="DNA TRANSLOCASE FTSK"/>
    <property type="match status" value="1"/>
</dbReference>
<dbReference type="Proteomes" id="UP000286931">
    <property type="component" value="Unassembled WGS sequence"/>
</dbReference>
<evidence type="ECO:0000256" key="2">
    <source>
        <dbReference type="ARBA" id="ARBA00022840"/>
    </source>
</evidence>
<sequence>MSHNIETPPAVRVESTDVEVPAPTMGDVVEIEPRRRVVDPLDAEELLFTKPVTLLPAQAGPDRADDEDQEEPADAGDGGDDDGFDDDADAGEDEGDDEDPSWMAQFVVPDAAPVPEWLVSSEVRKAQAEQVKVWAAWHAKYHAARLPVYAARMIGMALRGLGRGIAWTWRYATAADHAPEIRDARKAGDYRMVKTLVKDRTKTAKKRLITTGIVAGAGVVGVIVTAALAGLIAVTALGAAAITAAVLGGRTTRDGEIAPIVDTPAVPVEVELGADMLRAAMVDATMIKPTQEIRLVGPIRPDGDGWAATVDLPSGVAGEDVVGKVTKLAAALNVSAARVVLTALVEADGEDVPEGRVEIWVAKRDPYAKTYASPLVDRIEPTDMWGKVPLLRGVKGQLIEVETFEKSFLFAGEPGAGKSMTAASLLMAIGLDPHAELWLAPAKQGVDTQDWEPICARMCEPDDPESFHEMLQELRAEMDDRYALIRSRRAKKLHRSMGKPLLFLWCDELAFFIQDEDWGKKIHKALRDILARGRASGIVPVLATQKPAATVIPTDLRDLIAYRWGGRCATSQASDTILGQGMASLGYNAARIRRRHRGVGWWFAEEAAPELSRGQLVEDDEQKAVAERAYELRRAAGTLPEAPEEVATPTLDLVRAALADAGDPVGLATAEVLEYLAKVDPDTWDLSHFEGKPLRAANQLSTRLAAELAPFGTELKPEKFRPGTGAASVRGYRLEDVLAVLDEEPAAV</sequence>
<dbReference type="InterPro" id="IPR050206">
    <property type="entry name" value="FtsK/SpoIIIE/SftA"/>
</dbReference>
<feature type="region of interest" description="Disordered" evidence="4">
    <location>
        <begin position="49"/>
        <end position="100"/>
    </location>
</feature>
<feature type="transmembrane region" description="Helical" evidence="5">
    <location>
        <begin position="208"/>
        <end position="234"/>
    </location>
</feature>
<name>A0A401Z400_9ACTN</name>